<dbReference type="RefSeq" id="XP_065668727.1">
    <property type="nucleotide sequence ID" value="XM_065812655.1"/>
</dbReference>
<feature type="region of interest" description="Disordered" evidence="1">
    <location>
        <begin position="111"/>
        <end position="131"/>
    </location>
</feature>
<evidence type="ECO:0000313" key="4">
    <source>
        <dbReference type="RefSeq" id="XP_065668727.1"/>
    </source>
</evidence>
<feature type="compositionally biased region" description="Basic and acidic residues" evidence="1">
    <location>
        <begin position="1989"/>
        <end position="1999"/>
    </location>
</feature>
<dbReference type="GeneID" id="100203318"/>
<keyword evidence="2" id="KW-0732">Signal</keyword>
<feature type="compositionally biased region" description="Low complexity" evidence="1">
    <location>
        <begin position="1949"/>
        <end position="1963"/>
    </location>
</feature>
<evidence type="ECO:0000256" key="1">
    <source>
        <dbReference type="SAM" id="MobiDB-lite"/>
    </source>
</evidence>
<feature type="chain" id="PRO_5046374228" evidence="2">
    <location>
        <begin position="21"/>
        <end position="2044"/>
    </location>
</feature>
<dbReference type="Proteomes" id="UP001652625">
    <property type="component" value="Chromosome 12"/>
</dbReference>
<accession>A0ABM4D389</accession>
<reference evidence="4" key="1">
    <citation type="submission" date="2025-08" db="UniProtKB">
        <authorList>
            <consortium name="RefSeq"/>
        </authorList>
    </citation>
    <scope>IDENTIFICATION</scope>
</reference>
<feature type="compositionally biased region" description="Polar residues" evidence="1">
    <location>
        <begin position="2005"/>
        <end position="2015"/>
    </location>
</feature>
<evidence type="ECO:0000256" key="2">
    <source>
        <dbReference type="SAM" id="SignalP"/>
    </source>
</evidence>
<sequence length="2044" mass="229910">MKNKILILYGVSCLLCGVSCWTLNDLYNDYVSAITHKKKHSSHHEKRAEIANAWSVPETFKYETQKHDRALKKLNTPKIKNLDKKDAHGKIEYFNFKPTEGISQFIINPQSSLHSSTNSSSPGKDNDKKHQVTAWTEWSVNLLEPQNPLLKIEHEKETSKLKLEKPTSFSNPTKKDDKHLAKVPFSKILNGDSNILPVPRITSHEVKHSTSKNQPIEVKNNTIKINNLQVVSSSSKSPSSLIKEQVHHALKFKEDKEERTEFLHDENIEVNKIEKHNESIGENESKETITVKADHNHPSKKKEPNLDKTAVIAETLGEQKTSVSLLTPSDHKRDISELPEIHEIISGNFNRQVFKLHDCFIEATSNVCATKMQINPDTCGGKASFTAVMTRLLPAIELAAASNELIVHGKFDVKEFDIDRCQGRVSFNLLCRELLDIIPNRLRTISSKLMVNFSYEQQPKSMINFNLKINGLLNLDYRNRRLNVFAEKPFGTTLFKIEMNTADLEIPEFTKLFTESEISQQDLPPDLLTLSSSSLRNPRITGLYDSGGAFEFVASAKSPASIFPSQPWVYLIIQKPRLGKVVSGLIASFEGAMYRSSLSAILNLDLSNIPLFSDIKTDMAIGISPDGLFVVKDENFNKEVGSLFSSGRTIRKGLTVKAKLPIQKIVFESLSKFISNQTYPEDILVNMEVKGNKIHIDFPESLKINLGTIPELFSQRGQEMTLPRNTLSIGETQFQIMSYDINNVDKKSITVNFKSPQNMKIGSLMILNDVEATLTRDEMSKWDFVAKGDCKLGNTSVPISLTSIYEEFVITSKPSSIRSGFLVSLLDKKRSYLTSDLRKYHLDDFVIEDFKVSGSLSKRNIIRFSGKPAVFGVEEGVIEFVATEEVDADDVVVMGLLFKDVDMDNVFGRMLDKKIQRRSWATGVNVGLIVSPLNKLVDFQFESPGLAKTKVQPGVHLRALIKRPFYNLCKGDSLCKVLSSEMPHGSAFHLDGGITNGELKLSAAVDGALYMSKSFEMKDVTFHADVVDNGVQFYVFGSMNPRGVDIPFSGDMRVDNTGQLKLNMISQNSWEEPFGLSNVHLDNCSLSAAFEPGLPLPNFDMIGRLVLGKNSDDAIGIEAVANIKLNLQDPSKNTFQAKIRDLSFEKLASAFGTKQPLLRFQSQARFLDEAIVTYEQTDKENDEIGGEIGAERRDVNSSDFHYKGELKINGRIHLLGENAEYTIKFLQHQTQLLIEVWLPDIGINQGLLTVRAGLKQRSGSETKVSNGPTLLIRMDPQTNSAVVVGKVSTLGFSRISAIKVSDKGFSTTTYASLPGNIKTNISLLSPFQESIQNADFQLAACLPIYNNVKSSLFNLLRNTATQTKKTLISAEERVTTTENIYETTKSMIEKYKKRSGDYTKDIKSMAEVMKKLRNGIRRHCVKDCGDSCMGLPTWRKRGILLGGRNAIGAPFWDSCRHKIPDLNCITRCLGRKVIENVKANNKQIELQKLMSSLADTKRSLQDARLLVNRARNLVDSTLNGLEKVNKEIRVGVDISKFLNDAQVEKSIDVTGICFKDSLDNAERSLIKLLVNGTFHGEPKVFSVKAALDGNLDQNIAEGIADNLYPGFFEFSKNLEQVKMLLSNLDGERQDITKEIDKTTDGSIQADQKSPLFWTPEEDEYRKLAFGELPRFTLSDDETIHAFEERSLWQIAPSNDPLFDKAPGDNQILANDATPDNQPFVKEIERKTSCDQLKSSVNRYSDIINPLAEFTEDFLQEKIMFYRQKNRRLADLRMIDDQIKSDCFLENCTMEDMDNALSYLGRAKDGTLKWASVIENQIEEQNKVALSYFSKRAEEVIKVDNGVTLRQYISKVKEIAQTAIKKSEVIMHKAETDDKIMKLAQELHSLLIGVKSSEQLSKVAPKIFSMKRQVQSLKQYEVICNQVPQTIKKPLSVDVIENKLREIEKRRNNNKPSSSIKSSSTINPTRRDIMPSMPQSKLGKTLETINNDPDNEKFSSDQDKSAPLTEATNEQSNPRKSVNRDMINRENQPTSSQYSPFTYWNNYIK</sequence>
<feature type="region of interest" description="Disordered" evidence="1">
    <location>
        <begin position="1943"/>
        <end position="2044"/>
    </location>
</feature>
<feature type="compositionally biased region" description="Low complexity" evidence="1">
    <location>
        <begin position="111"/>
        <end position="121"/>
    </location>
</feature>
<proteinExistence type="predicted"/>
<keyword evidence="3" id="KW-1185">Reference proteome</keyword>
<evidence type="ECO:0000313" key="3">
    <source>
        <dbReference type="Proteomes" id="UP001652625"/>
    </source>
</evidence>
<gene>
    <name evidence="4" type="primary">LOC100203318</name>
</gene>
<feature type="signal peptide" evidence="2">
    <location>
        <begin position="1"/>
        <end position="20"/>
    </location>
</feature>
<organism evidence="3 4">
    <name type="scientific">Hydra vulgaris</name>
    <name type="common">Hydra</name>
    <name type="synonym">Hydra attenuata</name>
    <dbReference type="NCBI Taxonomy" id="6087"/>
    <lineage>
        <taxon>Eukaryota</taxon>
        <taxon>Metazoa</taxon>
        <taxon>Cnidaria</taxon>
        <taxon>Hydrozoa</taxon>
        <taxon>Hydroidolina</taxon>
        <taxon>Anthoathecata</taxon>
        <taxon>Aplanulata</taxon>
        <taxon>Hydridae</taxon>
        <taxon>Hydra</taxon>
    </lineage>
</organism>
<feature type="compositionally biased region" description="Polar residues" evidence="1">
    <location>
        <begin position="2024"/>
        <end position="2044"/>
    </location>
</feature>
<protein>
    <submittedName>
        <fullName evidence="4">Uncharacterized protein LOC100203318</fullName>
    </submittedName>
</protein>
<name>A0ABM4D389_HYDVU</name>